<dbReference type="EMBL" id="AGNL01002437">
    <property type="protein sequence ID" value="EJK76225.1"/>
    <property type="molecule type" value="Genomic_DNA"/>
</dbReference>
<reference evidence="2 3" key="1">
    <citation type="journal article" date="2012" name="Genome Biol.">
        <title>Genome and low-iron response of an oceanic diatom adapted to chronic iron limitation.</title>
        <authorList>
            <person name="Lommer M."/>
            <person name="Specht M."/>
            <person name="Roy A.S."/>
            <person name="Kraemer L."/>
            <person name="Andreson R."/>
            <person name="Gutowska M.A."/>
            <person name="Wolf J."/>
            <person name="Bergner S.V."/>
            <person name="Schilhabel M.B."/>
            <person name="Klostermeier U.C."/>
            <person name="Beiko R.G."/>
            <person name="Rosenstiel P."/>
            <person name="Hippler M."/>
            <person name="Laroche J."/>
        </authorList>
    </citation>
    <scope>NUCLEOTIDE SEQUENCE [LARGE SCALE GENOMIC DNA]</scope>
    <source>
        <strain evidence="2 3">CCMP1005</strain>
    </source>
</reference>
<comment type="caution">
    <text evidence="2">The sequence shown here is derived from an EMBL/GenBank/DDBJ whole genome shotgun (WGS) entry which is preliminary data.</text>
</comment>
<feature type="compositionally biased region" description="Low complexity" evidence="1">
    <location>
        <begin position="85"/>
        <end position="94"/>
    </location>
</feature>
<proteinExistence type="predicted"/>
<sequence>MRRSQKTGRWPSSWLLRTAEEGGCLMQRGPPALPWPDAEAGGTDSIGQGGGIWQGRDTDREDRGGALHASSDFVFVNDDVERARAPSSNRSSSGSRHEADHEQGSNPQPFPRNLGMLMSTFLDDTVGGPLMRVSAILIGTGREGGALAAAQLIVSRSRSRGLLI</sequence>
<feature type="compositionally biased region" description="Basic and acidic residues" evidence="1">
    <location>
        <begin position="56"/>
        <end position="65"/>
    </location>
</feature>
<evidence type="ECO:0000313" key="2">
    <source>
        <dbReference type="EMBL" id="EJK76225.1"/>
    </source>
</evidence>
<evidence type="ECO:0000313" key="3">
    <source>
        <dbReference type="Proteomes" id="UP000266841"/>
    </source>
</evidence>
<protein>
    <submittedName>
        <fullName evidence="2">Uncharacterized protein</fullName>
    </submittedName>
</protein>
<keyword evidence="3" id="KW-1185">Reference proteome</keyword>
<accession>K0TFW6</accession>
<feature type="region of interest" description="Disordered" evidence="1">
    <location>
        <begin position="21"/>
        <end position="114"/>
    </location>
</feature>
<dbReference type="Proteomes" id="UP000266841">
    <property type="component" value="Unassembled WGS sequence"/>
</dbReference>
<organism evidence="2 3">
    <name type="scientific">Thalassiosira oceanica</name>
    <name type="common">Marine diatom</name>
    <dbReference type="NCBI Taxonomy" id="159749"/>
    <lineage>
        <taxon>Eukaryota</taxon>
        <taxon>Sar</taxon>
        <taxon>Stramenopiles</taxon>
        <taxon>Ochrophyta</taxon>
        <taxon>Bacillariophyta</taxon>
        <taxon>Coscinodiscophyceae</taxon>
        <taxon>Thalassiosirophycidae</taxon>
        <taxon>Thalassiosirales</taxon>
        <taxon>Thalassiosiraceae</taxon>
        <taxon>Thalassiosira</taxon>
    </lineage>
</organism>
<dbReference type="AlphaFoldDB" id="K0TFW6"/>
<gene>
    <name evidence="2" type="ORF">THAOC_02026</name>
</gene>
<evidence type="ECO:0000256" key="1">
    <source>
        <dbReference type="SAM" id="MobiDB-lite"/>
    </source>
</evidence>
<name>K0TFW6_THAOC</name>